<keyword evidence="5" id="KW-0804">Transcription</keyword>
<evidence type="ECO:0000259" key="8">
    <source>
        <dbReference type="PROSITE" id="PS51294"/>
    </source>
</evidence>
<dbReference type="EMBL" id="LFYR01000909">
    <property type="protein sequence ID" value="KMZ67477.1"/>
    <property type="molecule type" value="Genomic_DNA"/>
</dbReference>
<dbReference type="SMART" id="SM00717">
    <property type="entry name" value="SANT"/>
    <property type="match status" value="2"/>
</dbReference>
<proteinExistence type="predicted"/>
<evidence type="ECO:0000256" key="5">
    <source>
        <dbReference type="ARBA" id="ARBA00023163"/>
    </source>
</evidence>
<evidence type="ECO:0000313" key="9">
    <source>
        <dbReference type="EMBL" id="KMZ67477.1"/>
    </source>
</evidence>
<dbReference type="PROSITE" id="PS51294">
    <property type="entry name" value="HTH_MYB"/>
    <property type="match status" value="2"/>
</dbReference>
<comment type="caution">
    <text evidence="9">The sequence shown here is derived from an EMBL/GenBank/DDBJ whole genome shotgun (WGS) entry which is preliminary data.</text>
</comment>
<protein>
    <submittedName>
        <fullName evidence="9">Myb domain protein 15</fullName>
    </submittedName>
</protein>
<feature type="domain" description="Myb-like" evidence="7">
    <location>
        <begin position="65"/>
        <end position="115"/>
    </location>
</feature>
<dbReference type="FunFam" id="1.10.10.60:FF:000001">
    <property type="entry name" value="MYB-related transcription factor"/>
    <property type="match status" value="1"/>
</dbReference>
<evidence type="ECO:0000256" key="3">
    <source>
        <dbReference type="ARBA" id="ARBA00023015"/>
    </source>
</evidence>
<evidence type="ECO:0000259" key="7">
    <source>
        <dbReference type="PROSITE" id="PS50090"/>
    </source>
</evidence>
<feature type="domain" description="HTH myb-type" evidence="8">
    <location>
        <begin position="12"/>
        <end position="64"/>
    </location>
</feature>
<feature type="domain" description="Myb-like" evidence="7">
    <location>
        <begin position="12"/>
        <end position="64"/>
    </location>
</feature>
<evidence type="ECO:0000256" key="6">
    <source>
        <dbReference type="ARBA" id="ARBA00023242"/>
    </source>
</evidence>
<dbReference type="SUPFAM" id="SSF46689">
    <property type="entry name" value="Homeodomain-like"/>
    <property type="match status" value="1"/>
</dbReference>
<dbReference type="AlphaFoldDB" id="A0A0K9PGW6"/>
<dbReference type="GO" id="GO:0005634">
    <property type="term" value="C:nucleus"/>
    <property type="evidence" value="ECO:0007669"/>
    <property type="project" value="UniProtKB-SubCell"/>
</dbReference>
<dbReference type="InterPro" id="IPR017930">
    <property type="entry name" value="Myb_dom"/>
</dbReference>
<dbReference type="OMA" id="EFWFDLF"/>
<dbReference type="InterPro" id="IPR015495">
    <property type="entry name" value="Myb_TF_plants"/>
</dbReference>
<dbReference type="PANTHER" id="PTHR10641">
    <property type="entry name" value="MYB FAMILY TRANSCRIPTION FACTOR"/>
    <property type="match status" value="1"/>
</dbReference>
<feature type="domain" description="HTH myb-type" evidence="8">
    <location>
        <begin position="65"/>
        <end position="119"/>
    </location>
</feature>
<name>A0A0K9PGW6_ZOSMR</name>
<dbReference type="OrthoDB" id="2143914at2759"/>
<reference evidence="10" key="1">
    <citation type="journal article" date="2016" name="Nature">
        <title>The genome of the seagrass Zostera marina reveals angiosperm adaptation to the sea.</title>
        <authorList>
            <person name="Olsen J.L."/>
            <person name="Rouze P."/>
            <person name="Verhelst B."/>
            <person name="Lin Y.-C."/>
            <person name="Bayer T."/>
            <person name="Collen J."/>
            <person name="Dattolo E."/>
            <person name="De Paoli E."/>
            <person name="Dittami S."/>
            <person name="Maumus F."/>
            <person name="Michel G."/>
            <person name="Kersting A."/>
            <person name="Lauritano C."/>
            <person name="Lohaus R."/>
            <person name="Toepel M."/>
            <person name="Tonon T."/>
            <person name="Vanneste K."/>
            <person name="Amirebrahimi M."/>
            <person name="Brakel J."/>
            <person name="Bostroem C."/>
            <person name="Chovatia M."/>
            <person name="Grimwood J."/>
            <person name="Jenkins J.W."/>
            <person name="Jueterbock A."/>
            <person name="Mraz A."/>
            <person name="Stam W.T."/>
            <person name="Tice H."/>
            <person name="Bornberg-Bauer E."/>
            <person name="Green P.J."/>
            <person name="Pearson G.A."/>
            <person name="Procaccini G."/>
            <person name="Duarte C.M."/>
            <person name="Schmutz J."/>
            <person name="Reusch T.B.H."/>
            <person name="Van de Peer Y."/>
        </authorList>
    </citation>
    <scope>NUCLEOTIDE SEQUENCE [LARGE SCALE GENOMIC DNA]</scope>
    <source>
        <strain evidence="10">cv. Finnish</strain>
    </source>
</reference>
<dbReference type="Pfam" id="PF00249">
    <property type="entry name" value="Myb_DNA-binding"/>
    <property type="match status" value="2"/>
</dbReference>
<comment type="subcellular location">
    <subcellularLocation>
        <location evidence="1">Nucleus</location>
    </subcellularLocation>
</comment>
<dbReference type="Gene3D" id="1.10.10.60">
    <property type="entry name" value="Homeodomain-like"/>
    <property type="match status" value="2"/>
</dbReference>
<organism evidence="9 10">
    <name type="scientific">Zostera marina</name>
    <name type="common">Eelgrass</name>
    <dbReference type="NCBI Taxonomy" id="29655"/>
    <lineage>
        <taxon>Eukaryota</taxon>
        <taxon>Viridiplantae</taxon>
        <taxon>Streptophyta</taxon>
        <taxon>Embryophyta</taxon>
        <taxon>Tracheophyta</taxon>
        <taxon>Spermatophyta</taxon>
        <taxon>Magnoliopsida</taxon>
        <taxon>Liliopsida</taxon>
        <taxon>Zosteraceae</taxon>
        <taxon>Zostera</taxon>
    </lineage>
</organism>
<dbReference type="InterPro" id="IPR009057">
    <property type="entry name" value="Homeodomain-like_sf"/>
</dbReference>
<gene>
    <name evidence="9" type="ORF">ZOSMA_267G00300</name>
</gene>
<keyword evidence="3" id="KW-0805">Transcription regulation</keyword>
<evidence type="ECO:0000313" key="10">
    <source>
        <dbReference type="Proteomes" id="UP000036987"/>
    </source>
</evidence>
<dbReference type="CDD" id="cd00167">
    <property type="entry name" value="SANT"/>
    <property type="match status" value="2"/>
</dbReference>
<dbReference type="PROSITE" id="PS50090">
    <property type="entry name" value="MYB_LIKE"/>
    <property type="match status" value="2"/>
</dbReference>
<evidence type="ECO:0000256" key="4">
    <source>
        <dbReference type="ARBA" id="ARBA00023125"/>
    </source>
</evidence>
<dbReference type="InterPro" id="IPR001005">
    <property type="entry name" value="SANT/Myb"/>
</dbReference>
<dbReference type="STRING" id="29655.A0A0K9PGW6"/>
<keyword evidence="10" id="KW-1185">Reference proteome</keyword>
<keyword evidence="2" id="KW-0677">Repeat</keyword>
<keyword evidence="4" id="KW-0238">DNA-binding</keyword>
<evidence type="ECO:0000256" key="1">
    <source>
        <dbReference type="ARBA" id="ARBA00004123"/>
    </source>
</evidence>
<dbReference type="PANTHER" id="PTHR10641:SF1394">
    <property type="entry name" value="MYB FAMILY PROTEIN"/>
    <property type="match status" value="1"/>
</dbReference>
<dbReference type="GO" id="GO:0003677">
    <property type="term" value="F:DNA binding"/>
    <property type="evidence" value="ECO:0007669"/>
    <property type="project" value="UniProtKB-KW"/>
</dbReference>
<evidence type="ECO:0000256" key="2">
    <source>
        <dbReference type="ARBA" id="ARBA00022737"/>
    </source>
</evidence>
<keyword evidence="6" id="KW-0539">Nucleus</keyword>
<accession>A0A0K9PGW6</accession>
<sequence length="255" mass="28965">MTRSPGSSRTTRTGLKKGPWSLDEDNFLISHIQKYGHKNWRALPKLAGLQRCGKSCRLRWNNYLSPDIKRGNYTLEEEEIIIKSHELMGNKWSAIAAKLPGRTDNEIKNIWHTNLKKKIHGGPNSEKKKVSSIHQLNNNITEEKEEGLDNKCKVEQSCPSPETTTEVSTASTYDLEEDELTLFEMPIIDESFWSVNETDDNEKITTVDHSIMDSDGAFAGSFPEDSIMDFWLKIFLDSTNGINDFDGAQVHQLGF</sequence>
<dbReference type="Proteomes" id="UP000036987">
    <property type="component" value="Unassembled WGS sequence"/>
</dbReference>